<sequence>MGAYAMDFDLKRFLRERYQVSGLVAPGRFESELAKRIGTPKKRKPVLAAWQAYLSEPGREAVRRFYERTLEPGPHRLEALVYALHYPFLQFYARVVPGLLPAGGRVLEVGAYTGALVHALALQRPELEWHALEPLPAAVRRGEQVGRELGLEVRWHADWWETFEPDAPYDAVLLLSVLPEGHLRTDLPPEFEDDAAFYRSFELCERLERLGRVLAPGGRVLYGHGPFLGKHPAAFERLLEAMGFEEVERHGSGDYVLIGARRGATLRDARSLGARAAVADAPAEEPPADRAEQARAALAAGDARAALARLEGVEGDEAAELRGRAWAALGRWREAEAALAQAAGEEARDLRARALVELGRGAEALEWLERRAGRDPERLRLLARAYAQAGREADALRVYARLGGERPPGLEAVLERFSGKLFRELRAGRLAEVSRRVEFAEDLSPDFLTRELLYLGLHAALGQRLWARAERYARRLYDLGEVSGAVGLALAHLRIRDVDEVESIERADLEAVEPYLTDAVARSEEPLALLALGRLRYEQGRYEEARRLLEQAARAARGAPVGAAYRLLAEVLERLEAPLPQVLGAHKRAHAFHPYPPGRLLELAERAAAAGEEVLAREFLGALRETGLAELPRARTGDLVRLIEALEGAWEAFRVLWDALARTPGAGPEALEQAYRLSRPFAAEEEAERALAAYVGALNQHGRAQEALAVLEAEVERRPHVLGLLFDLAEQYERLARFTEAQAVWKRALEAAYYQEKDLELAREVLRNLLFLNPHDPELELYLGELKATSAKLAELEGTPDALAGQTPKGVMTADLPRFSGEYLIVLGGHTQLRSRLKPRLEELGLKVDWFDSDSTTAARESLRRIQSRLGRAHGVMIVSSYVGHDLSEPVRAEALARGVPVYITPGRARGVTGLVRALAEFAPEIIKKAIG</sequence>
<dbReference type="Pfam" id="PF10087">
    <property type="entry name" value="DUF2325"/>
    <property type="match status" value="1"/>
</dbReference>
<dbReference type="InterPro" id="IPR029063">
    <property type="entry name" value="SAM-dependent_MTases_sf"/>
</dbReference>
<dbReference type="CDD" id="cd02440">
    <property type="entry name" value="AdoMet_MTases"/>
    <property type="match status" value="1"/>
</dbReference>
<evidence type="ECO:0000313" key="2">
    <source>
        <dbReference type="EMBL" id="HHO57692.1"/>
    </source>
</evidence>
<dbReference type="Gene3D" id="1.25.40.10">
    <property type="entry name" value="Tetratricopeptide repeat domain"/>
    <property type="match status" value="2"/>
</dbReference>
<comment type="similarity">
    <text evidence="1">Belongs to the UPF0751 family.</text>
</comment>
<proteinExistence type="inferred from homology"/>
<dbReference type="InterPro" id="IPR016772">
    <property type="entry name" value="UCP020408"/>
</dbReference>
<dbReference type="SUPFAM" id="SSF48452">
    <property type="entry name" value="TPR-like"/>
    <property type="match status" value="2"/>
</dbReference>
<accession>A0A7C5WR41</accession>
<dbReference type="Gene3D" id="3.40.50.150">
    <property type="entry name" value="Vaccinia Virus protein VP39"/>
    <property type="match status" value="1"/>
</dbReference>
<dbReference type="EMBL" id="DRNZ01000050">
    <property type="protein sequence ID" value="HHO57692.1"/>
    <property type="molecule type" value="Genomic_DNA"/>
</dbReference>
<organism evidence="2">
    <name type="scientific">Oceanithermus profundus</name>
    <dbReference type="NCBI Taxonomy" id="187137"/>
    <lineage>
        <taxon>Bacteria</taxon>
        <taxon>Thermotogati</taxon>
        <taxon>Deinococcota</taxon>
        <taxon>Deinococci</taxon>
        <taxon>Thermales</taxon>
        <taxon>Thermaceae</taxon>
        <taxon>Oceanithermus</taxon>
    </lineage>
</organism>
<protein>
    <submittedName>
        <fullName evidence="2">DUF2325 domain-containing protein</fullName>
    </submittedName>
</protein>
<dbReference type="AlphaFoldDB" id="A0A7C5WR41"/>
<dbReference type="SUPFAM" id="SSF53335">
    <property type="entry name" value="S-adenosyl-L-methionine-dependent methyltransferases"/>
    <property type="match status" value="1"/>
</dbReference>
<evidence type="ECO:0000256" key="1">
    <source>
        <dbReference type="ARBA" id="ARBA00007189"/>
    </source>
</evidence>
<dbReference type="InterPro" id="IPR011990">
    <property type="entry name" value="TPR-like_helical_dom_sf"/>
</dbReference>
<dbReference type="Proteomes" id="UP000886105">
    <property type="component" value="Unassembled WGS sequence"/>
</dbReference>
<comment type="caution">
    <text evidence="2">The sequence shown here is derived from an EMBL/GenBank/DDBJ whole genome shotgun (WGS) entry which is preliminary data.</text>
</comment>
<gene>
    <name evidence="2" type="ORF">ENJ85_00805</name>
</gene>
<reference evidence="2" key="1">
    <citation type="journal article" date="2020" name="mSystems">
        <title>Genome- and Community-Level Interaction Insights into Carbon Utilization and Element Cycling Functions of Hydrothermarchaeota in Hydrothermal Sediment.</title>
        <authorList>
            <person name="Zhou Z."/>
            <person name="Liu Y."/>
            <person name="Xu W."/>
            <person name="Pan J."/>
            <person name="Luo Z.H."/>
            <person name="Li M."/>
        </authorList>
    </citation>
    <scope>NUCLEOTIDE SEQUENCE [LARGE SCALE GENOMIC DNA]</scope>
    <source>
        <strain evidence="2">HyVt-523</strain>
    </source>
</reference>
<name>A0A7C5WR41_9DEIN</name>